<reference evidence="2" key="1">
    <citation type="submission" date="2022-07" db="EMBL/GenBank/DDBJ databases">
        <title>The genome of Lyophyllum shimeji provides insight into the initial evolution of ectomycorrhizal fungal genome.</title>
        <authorList>
            <person name="Kobayashi Y."/>
            <person name="Shibata T."/>
            <person name="Hirakawa H."/>
            <person name="Shigenobu S."/>
            <person name="Nishiyama T."/>
            <person name="Yamada A."/>
            <person name="Hasebe M."/>
            <person name="Kawaguchi M."/>
        </authorList>
    </citation>
    <scope>NUCLEOTIDE SEQUENCE</scope>
    <source>
        <strain evidence="2">AT787</strain>
    </source>
</reference>
<dbReference type="Proteomes" id="UP001063166">
    <property type="component" value="Unassembled WGS sequence"/>
</dbReference>
<name>A0A9P3Q114_LYOSH</name>
<comment type="caution">
    <text evidence="2">The sequence shown here is derived from an EMBL/GenBank/DDBJ whole genome shotgun (WGS) entry which is preliminary data.</text>
</comment>
<feature type="region of interest" description="Disordered" evidence="1">
    <location>
        <begin position="163"/>
        <end position="212"/>
    </location>
</feature>
<feature type="compositionally biased region" description="Basic and acidic residues" evidence="1">
    <location>
        <begin position="181"/>
        <end position="202"/>
    </location>
</feature>
<evidence type="ECO:0000313" key="2">
    <source>
        <dbReference type="EMBL" id="GLB44867.1"/>
    </source>
</evidence>
<dbReference type="OrthoDB" id="3035480at2759"/>
<accession>A0A9P3Q114</accession>
<gene>
    <name evidence="2" type="ORF">LshimejAT787_1802040</name>
</gene>
<feature type="region of interest" description="Disordered" evidence="1">
    <location>
        <begin position="1"/>
        <end position="47"/>
    </location>
</feature>
<dbReference type="AlphaFoldDB" id="A0A9P3Q114"/>
<evidence type="ECO:0000256" key="1">
    <source>
        <dbReference type="SAM" id="MobiDB-lite"/>
    </source>
</evidence>
<proteinExistence type="predicted"/>
<feature type="compositionally biased region" description="Polar residues" evidence="1">
    <location>
        <begin position="10"/>
        <end position="29"/>
    </location>
</feature>
<sequence>MAPHPHLRNNLASSSPCAPSSTFIKSATQDPIRRGPPPTDIEGNTGDVYGDVNPSRVMYIPTMEEWMAWNSRPTTEGKVKEVPLVAHPMLTDRYLWRSQQVRTWVRGYSVKLSSGNKIQPKTTLIDPTDMISDIFRHASRMSIGGIVATINLADSDDDTGEYLGRSGSGKNRSGFLSARASESRDALTEDRNTLSNRGRSENYCDGSQGPGY</sequence>
<protein>
    <submittedName>
        <fullName evidence="2">Uncharacterized protein</fullName>
    </submittedName>
</protein>
<dbReference type="EMBL" id="BRPK01000018">
    <property type="protein sequence ID" value="GLB44867.1"/>
    <property type="molecule type" value="Genomic_DNA"/>
</dbReference>
<keyword evidence="3" id="KW-1185">Reference proteome</keyword>
<evidence type="ECO:0000313" key="3">
    <source>
        <dbReference type="Proteomes" id="UP001063166"/>
    </source>
</evidence>
<organism evidence="2 3">
    <name type="scientific">Lyophyllum shimeji</name>
    <name type="common">Hon-shimeji</name>
    <name type="synonym">Tricholoma shimeji</name>
    <dbReference type="NCBI Taxonomy" id="47721"/>
    <lineage>
        <taxon>Eukaryota</taxon>
        <taxon>Fungi</taxon>
        <taxon>Dikarya</taxon>
        <taxon>Basidiomycota</taxon>
        <taxon>Agaricomycotina</taxon>
        <taxon>Agaricomycetes</taxon>
        <taxon>Agaricomycetidae</taxon>
        <taxon>Agaricales</taxon>
        <taxon>Tricholomatineae</taxon>
        <taxon>Lyophyllaceae</taxon>
        <taxon>Lyophyllum</taxon>
    </lineage>
</organism>